<keyword evidence="2" id="KW-1185">Reference proteome</keyword>
<dbReference type="InterPro" id="IPR002347">
    <property type="entry name" value="SDR_fam"/>
</dbReference>
<proteinExistence type="predicted"/>
<dbReference type="AlphaFoldDB" id="A0A2G8KIZ0"/>
<dbReference type="InterPro" id="IPR036291">
    <property type="entry name" value="NAD(P)-bd_dom_sf"/>
</dbReference>
<evidence type="ECO:0000313" key="1">
    <source>
        <dbReference type="EMBL" id="PIK47971.1"/>
    </source>
</evidence>
<reference evidence="1 2" key="1">
    <citation type="journal article" date="2017" name="PLoS Biol.">
        <title>The sea cucumber genome provides insights into morphological evolution and visceral regeneration.</title>
        <authorList>
            <person name="Zhang X."/>
            <person name="Sun L."/>
            <person name="Yuan J."/>
            <person name="Sun Y."/>
            <person name="Gao Y."/>
            <person name="Zhang L."/>
            <person name="Li S."/>
            <person name="Dai H."/>
            <person name="Hamel J.F."/>
            <person name="Liu C."/>
            <person name="Yu Y."/>
            <person name="Liu S."/>
            <person name="Lin W."/>
            <person name="Guo K."/>
            <person name="Jin S."/>
            <person name="Xu P."/>
            <person name="Storey K.B."/>
            <person name="Huan P."/>
            <person name="Zhang T."/>
            <person name="Zhou Y."/>
            <person name="Zhang J."/>
            <person name="Lin C."/>
            <person name="Li X."/>
            <person name="Xing L."/>
            <person name="Huo D."/>
            <person name="Sun M."/>
            <person name="Wang L."/>
            <person name="Mercier A."/>
            <person name="Li F."/>
            <person name="Yang H."/>
            <person name="Xiang J."/>
        </authorList>
    </citation>
    <scope>NUCLEOTIDE SEQUENCE [LARGE SCALE GENOMIC DNA]</scope>
    <source>
        <strain evidence="1">Shaxun</strain>
        <tissue evidence="1">Muscle</tissue>
    </source>
</reference>
<dbReference type="Pfam" id="PF00106">
    <property type="entry name" value="adh_short"/>
    <property type="match status" value="1"/>
</dbReference>
<comment type="caution">
    <text evidence="1">The sequence shown here is derived from an EMBL/GenBank/DDBJ whole genome shotgun (WGS) entry which is preliminary data.</text>
</comment>
<dbReference type="EMBL" id="MRZV01000547">
    <property type="protein sequence ID" value="PIK47971.1"/>
    <property type="molecule type" value="Genomic_DNA"/>
</dbReference>
<dbReference type="PRINTS" id="PR00081">
    <property type="entry name" value="GDHRDH"/>
</dbReference>
<dbReference type="Proteomes" id="UP000230750">
    <property type="component" value="Unassembled WGS sequence"/>
</dbReference>
<dbReference type="SUPFAM" id="SSF51735">
    <property type="entry name" value="NAD(P)-binding Rossmann-fold domains"/>
    <property type="match status" value="1"/>
</dbReference>
<accession>A0A2G8KIZ0</accession>
<dbReference type="PANTHER" id="PTHR44656:SF7">
    <property type="entry name" value="DEHYDROGENASE_REDUCTASE SDR FAMILY MEMBER 12"/>
    <property type="match status" value="1"/>
</dbReference>
<name>A0A2G8KIZ0_STIJA</name>
<dbReference type="PANTHER" id="PTHR44656">
    <property type="entry name" value="DEHYDROGENASE/REDUCTASE SDR FAMILY MEMBER 12"/>
    <property type="match status" value="1"/>
</dbReference>
<gene>
    <name evidence="1" type="ORF">BSL78_15179</name>
</gene>
<dbReference type="STRING" id="307972.A0A2G8KIZ0"/>
<sequence length="323" mass="35962">MSLYRNAVFIAKGLREFGQSGHATASKSFNTEDLNVDASAESYMITGANSGIGYSTAMAIAKKGGTVHMVCRNKERGETAQKAIIDESQNMNVHLHLVDMLDTRRVFQFATGFVDEDKQLNVLVNNAGVMFGSLEFTEEGLEKNFVVNSLGTYVLTDTLIPLLSKNENPRVITVSSGGMYTMKLDLNNLQSRKGSFDGTFTYAHQKRQQVIMTEQWGKKYPNIHFYSMHPGWADTPSVRTSMPGFYKRFKNKLRTPGGGADTVVWLALSKAALDQENGQFYLDRKAQSLHLTFAATKSSEEEHQQLMTSLDEIAEQFKTTSST</sequence>
<protein>
    <submittedName>
        <fullName evidence="1">Putative dehydrogenase/reductase SDR family member 12</fullName>
    </submittedName>
</protein>
<evidence type="ECO:0000313" key="2">
    <source>
        <dbReference type="Proteomes" id="UP000230750"/>
    </source>
</evidence>
<dbReference type="OrthoDB" id="417891at2759"/>
<organism evidence="1 2">
    <name type="scientific">Stichopus japonicus</name>
    <name type="common">Sea cucumber</name>
    <dbReference type="NCBI Taxonomy" id="307972"/>
    <lineage>
        <taxon>Eukaryota</taxon>
        <taxon>Metazoa</taxon>
        <taxon>Echinodermata</taxon>
        <taxon>Eleutherozoa</taxon>
        <taxon>Echinozoa</taxon>
        <taxon>Holothuroidea</taxon>
        <taxon>Aspidochirotacea</taxon>
        <taxon>Aspidochirotida</taxon>
        <taxon>Stichopodidae</taxon>
        <taxon>Apostichopus</taxon>
    </lineage>
</organism>
<dbReference type="Gene3D" id="3.40.50.720">
    <property type="entry name" value="NAD(P)-binding Rossmann-like Domain"/>
    <property type="match status" value="1"/>
</dbReference>
<dbReference type="InterPro" id="IPR052992">
    <property type="entry name" value="SDR_member_12"/>
</dbReference>